<dbReference type="GO" id="GO:0031522">
    <property type="term" value="C:cell envelope Sec protein transport complex"/>
    <property type="evidence" value="ECO:0007669"/>
    <property type="project" value="TreeGrafter"/>
</dbReference>
<evidence type="ECO:0000256" key="6">
    <source>
        <dbReference type="ARBA" id="ARBA00022741"/>
    </source>
</evidence>
<evidence type="ECO:0000256" key="1">
    <source>
        <dbReference type="ARBA" id="ARBA00007650"/>
    </source>
</evidence>
<dbReference type="CDD" id="cd18803">
    <property type="entry name" value="SF2_C_secA"/>
    <property type="match status" value="1"/>
</dbReference>
<dbReference type="HAMAP" id="MF_01382">
    <property type="entry name" value="SecA"/>
    <property type="match status" value="1"/>
</dbReference>
<dbReference type="PANTHER" id="PTHR30612">
    <property type="entry name" value="SECA INNER MEMBRANE COMPONENT OF SEC PROTEIN SECRETION SYSTEM"/>
    <property type="match status" value="1"/>
</dbReference>
<evidence type="ECO:0000259" key="14">
    <source>
        <dbReference type="PROSITE" id="PS51192"/>
    </source>
</evidence>
<dbReference type="Pfam" id="PF07517">
    <property type="entry name" value="SecA_DEAD"/>
    <property type="match status" value="1"/>
</dbReference>
<dbReference type="EC" id="7.4.2.8" evidence="12"/>
<dbReference type="Gene3D" id="3.40.50.300">
    <property type="entry name" value="P-loop containing nucleotide triphosphate hydrolases"/>
    <property type="match status" value="3"/>
</dbReference>
<feature type="binding site" evidence="12">
    <location>
        <position position="505"/>
    </location>
    <ligand>
        <name>ATP</name>
        <dbReference type="ChEBI" id="CHEBI:30616"/>
    </ligand>
</feature>
<dbReference type="GO" id="GO:0005524">
    <property type="term" value="F:ATP binding"/>
    <property type="evidence" value="ECO:0007669"/>
    <property type="project" value="UniProtKB-UniRule"/>
</dbReference>
<comment type="catalytic activity">
    <reaction evidence="12">
        <text>ATP + H2O + cellular proteinSide 1 = ADP + phosphate + cellular proteinSide 2.</text>
        <dbReference type="EC" id="7.4.2.8"/>
    </reaction>
</comment>
<dbReference type="InterPro" id="IPR001650">
    <property type="entry name" value="Helicase_C-like"/>
</dbReference>
<evidence type="ECO:0000256" key="12">
    <source>
        <dbReference type="HAMAP-Rule" id="MF_01382"/>
    </source>
</evidence>
<comment type="subunit">
    <text evidence="12">Monomer and homodimer. Part of the essential Sec protein translocation apparatus which comprises SecA, SecYEG and auxiliary proteins SecDF-YajC and YidC.</text>
</comment>
<dbReference type="FunFam" id="3.90.1440.10:FF:000001">
    <property type="entry name" value="Preprotein translocase subunit SecA"/>
    <property type="match status" value="1"/>
</dbReference>
<comment type="subcellular location">
    <subcellularLocation>
        <location evidence="12">Cell membrane</location>
        <topology evidence="12">Peripheral membrane protein</topology>
        <orientation evidence="12">Cytoplasmic side</orientation>
    </subcellularLocation>
    <subcellularLocation>
        <location evidence="12">Cytoplasm</location>
    </subcellularLocation>
    <text evidence="12">Distribution is 50-50.</text>
</comment>
<evidence type="ECO:0000259" key="16">
    <source>
        <dbReference type="PROSITE" id="PS51196"/>
    </source>
</evidence>
<dbReference type="GO" id="GO:0005829">
    <property type="term" value="C:cytosol"/>
    <property type="evidence" value="ECO:0007669"/>
    <property type="project" value="TreeGrafter"/>
</dbReference>
<evidence type="ECO:0000256" key="3">
    <source>
        <dbReference type="ARBA" id="ARBA00022475"/>
    </source>
</evidence>
<dbReference type="FunFam" id="3.40.50.300:FF:000429">
    <property type="entry name" value="Preprotein translocase subunit SecA"/>
    <property type="match status" value="1"/>
</dbReference>
<keyword evidence="4 12" id="KW-0963">Cytoplasm</keyword>
<dbReference type="GO" id="GO:0006605">
    <property type="term" value="P:protein targeting"/>
    <property type="evidence" value="ECO:0007669"/>
    <property type="project" value="UniProtKB-UniRule"/>
</dbReference>
<dbReference type="Pfam" id="PF21090">
    <property type="entry name" value="P-loop_SecA"/>
    <property type="match status" value="2"/>
</dbReference>
<evidence type="ECO:0000256" key="10">
    <source>
        <dbReference type="ARBA" id="ARBA00023010"/>
    </source>
</evidence>
<evidence type="ECO:0000256" key="11">
    <source>
        <dbReference type="ARBA" id="ARBA00023136"/>
    </source>
</evidence>
<evidence type="ECO:0000256" key="2">
    <source>
        <dbReference type="ARBA" id="ARBA00022448"/>
    </source>
</evidence>
<dbReference type="GO" id="GO:0005886">
    <property type="term" value="C:plasma membrane"/>
    <property type="evidence" value="ECO:0007669"/>
    <property type="project" value="UniProtKB-SubCell"/>
</dbReference>
<dbReference type="InterPro" id="IPR044722">
    <property type="entry name" value="SecA_SF2_C"/>
</dbReference>
<keyword evidence="8 12" id="KW-0653">Protein transport</keyword>
<evidence type="ECO:0000256" key="5">
    <source>
        <dbReference type="ARBA" id="ARBA00022519"/>
    </source>
</evidence>
<dbReference type="PANTHER" id="PTHR30612:SF0">
    <property type="entry name" value="CHLOROPLAST PROTEIN-TRANSPORTING ATPASE"/>
    <property type="match status" value="1"/>
</dbReference>
<keyword evidence="7 12" id="KW-0067">ATP-binding</keyword>
<evidence type="ECO:0000313" key="17">
    <source>
        <dbReference type="EMBL" id="CEI58825.1"/>
    </source>
</evidence>
<comment type="function">
    <text evidence="12">Part of the Sec protein translocase complex. Interacts with the SecYEG preprotein conducting channel. Has a central role in coupling the hydrolysis of ATP to the transfer of proteins into and across the cell membrane, serving both as a receptor for the preprotein-SecB complex and as an ATP-driven molecular motor driving the stepwise translocation of polypeptide chains across the membrane.</text>
</comment>
<accession>A0A8D9NBB1</accession>
<dbReference type="GO" id="GO:0043952">
    <property type="term" value="P:protein transport by the Sec complex"/>
    <property type="evidence" value="ECO:0007669"/>
    <property type="project" value="TreeGrafter"/>
</dbReference>
<organism evidence="17 18">
    <name type="scientific">Candidatus Portiera aleyrodidarum</name>
    <name type="common">primary endosymbiont of Bemisia tabaci</name>
    <dbReference type="NCBI Taxonomy" id="91844"/>
    <lineage>
        <taxon>Bacteria</taxon>
        <taxon>Pseudomonadati</taxon>
        <taxon>Pseudomonadota</taxon>
        <taxon>Gammaproteobacteria</taxon>
        <taxon>Candidatus Johnevansiales</taxon>
        <taxon>Candidatus Johnevansiaceae</taxon>
        <taxon>Candidatus Portiera</taxon>
    </lineage>
</organism>
<feature type="domain" description="SecA family profile" evidence="16">
    <location>
        <begin position="1"/>
        <end position="592"/>
    </location>
</feature>
<dbReference type="GO" id="GO:0017038">
    <property type="term" value="P:protein import"/>
    <property type="evidence" value="ECO:0007669"/>
    <property type="project" value="InterPro"/>
</dbReference>
<dbReference type="Pfam" id="PF07516">
    <property type="entry name" value="SecA_SW"/>
    <property type="match status" value="1"/>
</dbReference>
<dbReference type="PROSITE" id="PS51192">
    <property type="entry name" value="HELICASE_ATP_BIND_1"/>
    <property type="match status" value="1"/>
</dbReference>
<dbReference type="InterPro" id="IPR011115">
    <property type="entry name" value="SecA_DEAD"/>
</dbReference>
<dbReference type="SUPFAM" id="SSF81886">
    <property type="entry name" value="Helical scaffold and wing domains of SecA"/>
    <property type="match status" value="1"/>
</dbReference>
<dbReference type="InterPro" id="IPR011116">
    <property type="entry name" value="SecA_Wing/Scaffold"/>
</dbReference>
<keyword evidence="2 12" id="KW-0813">Transport</keyword>
<sequence>MLKSKFIYNKNERELKRISKIVYIINDLETHFNSLNNHSLSYKTIEYRKRIIKGDLLDMLLPEAFSTVREASKRIIGMRHFDVQIIGGIVLHKGMISEMKTGEGKTIVGTLPSYLNALTGLGVHVVTINEYLAKRDSTNIRTLYEFLGLSIKNIYAKQNLKEKINAYKADITYGTNNEYGFDYLRNNMVYKIKEKFQRKLNFALLDEVDSILIDEARTPLIISGQIYEDTKIYYVIKNIAEKLRSSKFTEYEKGDFILDEKHKQVELTEKGYKYIEEIFKLNKIIKKNDSLYSANNIGFIKKIKAALLALYLFKKNVDYIIRNHEVIIVDENTGRVMPGKRWSDGLHQAIEAKEGVNIKEESNTLAYITLQNYFRLYAKIAGMSGTASTELYEFNKNYKLDVLVIPTNKPRIRKDMNDLIFLSTKEKFEAINKDIKEKFYKGQPVVVGTTSIEISEDISYLLKKQKISHKILNAKNHENEAKIIAQAGRSRTITIATKMAGRGTDILLGGNFKNKIYKKIVKNAGGLHVIGTERHESRRIDNQLKGRAGRQGDPGSTRFFISLEDNLMRLFGSNNIKKMIKILGLSYGEAIEHKLINKAVEKAQKKIELRNFDIRKQILEYDKISNYQRKIVYKLRDEILFSYKISEYIEYIRNEVIYKIVYNYKKNKKYNITNLVINIKKILNINIYKWIKKNKYIFSYKNGYIIIINKIKDKYNKIYKSYWKKVDKEKIKILKKQTILQVFDIRWKEHLHMLDYIMSSIPLRGYVQKNPIEEYKKEAFKLFKDLIINIKFDVISVLSKYKI</sequence>
<keyword evidence="10 12" id="KW-0811">Translocation</keyword>
<feature type="domain" description="Helicase C-terminal" evidence="15">
    <location>
        <begin position="423"/>
        <end position="608"/>
    </location>
</feature>
<dbReference type="InterPro" id="IPR036670">
    <property type="entry name" value="SecA_X-link_sf"/>
</dbReference>
<keyword evidence="11 12" id="KW-0472">Membrane</keyword>
<dbReference type="EMBL" id="LN649255">
    <property type="protein sequence ID" value="CEI58825.1"/>
    <property type="molecule type" value="Genomic_DNA"/>
</dbReference>
<dbReference type="GO" id="GO:0008564">
    <property type="term" value="F:protein-exporting ATPase activity"/>
    <property type="evidence" value="ECO:0007669"/>
    <property type="project" value="UniProtKB-EC"/>
</dbReference>
<dbReference type="InterPro" id="IPR014001">
    <property type="entry name" value="Helicase_ATP-bd"/>
</dbReference>
<feature type="binding site" evidence="12">
    <location>
        <begin position="102"/>
        <end position="106"/>
    </location>
    <ligand>
        <name>ATP</name>
        <dbReference type="ChEBI" id="CHEBI:30616"/>
    </ligand>
</feature>
<feature type="binding site" evidence="12">
    <location>
        <position position="84"/>
    </location>
    <ligand>
        <name>ATP</name>
        <dbReference type="ChEBI" id="CHEBI:30616"/>
    </ligand>
</feature>
<gene>
    <name evidence="12 17" type="primary">secA</name>
    <name evidence="17" type="ORF">PAD_265</name>
</gene>
<dbReference type="CDD" id="cd17928">
    <property type="entry name" value="DEXDc_SecA"/>
    <property type="match status" value="1"/>
</dbReference>
<comment type="similarity">
    <text evidence="1 12 13">Belongs to the SecA family.</text>
</comment>
<dbReference type="PRINTS" id="PR00906">
    <property type="entry name" value="SECA"/>
</dbReference>
<dbReference type="KEGG" id="plc:PAD_265"/>
<evidence type="ECO:0000256" key="7">
    <source>
        <dbReference type="ARBA" id="ARBA00022840"/>
    </source>
</evidence>
<dbReference type="AlphaFoldDB" id="A0A8D9NBB1"/>
<evidence type="ECO:0000256" key="13">
    <source>
        <dbReference type="RuleBase" id="RU003874"/>
    </source>
</evidence>
<reference evidence="17 18" key="1">
    <citation type="journal article" date="2015" name="Genome Biol. Evol.">
        <title>Genome evolution in the primary endosymbiont of whiteflies sheds light on their divergence.</title>
        <authorList>
            <person name="Santos-Garcia D."/>
            <person name="Vargas-Chavez C."/>
            <person name="Moya A."/>
            <person name="Latorre A."/>
            <person name="Silva"/>
            <person name="F J."/>
        </authorList>
    </citation>
    <scope>NUCLEOTIDE SEQUENCE [LARGE SCALE GENOMIC DNA]</scope>
    <source>
        <strain evidence="18">AD-VLC</strain>
    </source>
</reference>
<dbReference type="PROSITE" id="PS51196">
    <property type="entry name" value="SECA_MOTOR_DEAD"/>
    <property type="match status" value="1"/>
</dbReference>
<dbReference type="NCBIfam" id="TIGR00963">
    <property type="entry name" value="secA"/>
    <property type="match status" value="1"/>
</dbReference>
<dbReference type="SMART" id="SM00958">
    <property type="entry name" value="SecA_PP_bind"/>
    <property type="match status" value="1"/>
</dbReference>
<dbReference type="SUPFAM" id="SSF81767">
    <property type="entry name" value="Pre-protein crosslinking domain of SecA"/>
    <property type="match status" value="1"/>
</dbReference>
<evidence type="ECO:0000256" key="9">
    <source>
        <dbReference type="ARBA" id="ARBA00022967"/>
    </source>
</evidence>
<dbReference type="Gene3D" id="1.10.3060.10">
    <property type="entry name" value="Helical scaffold and wing domains of SecA"/>
    <property type="match status" value="1"/>
</dbReference>
<dbReference type="Pfam" id="PF01043">
    <property type="entry name" value="SecA_PP_bind"/>
    <property type="match status" value="1"/>
</dbReference>
<dbReference type="InterPro" id="IPR036266">
    <property type="entry name" value="SecA_Wing/Scaffold_sf"/>
</dbReference>
<dbReference type="Proteomes" id="UP000032800">
    <property type="component" value="Chromosome I"/>
</dbReference>
<dbReference type="SMART" id="SM00957">
    <property type="entry name" value="SecA_DEAD"/>
    <property type="match status" value="1"/>
</dbReference>
<dbReference type="SUPFAM" id="SSF52540">
    <property type="entry name" value="P-loop containing nucleoside triphosphate hydrolases"/>
    <property type="match status" value="2"/>
</dbReference>
<evidence type="ECO:0000313" key="18">
    <source>
        <dbReference type="Proteomes" id="UP000032800"/>
    </source>
</evidence>
<dbReference type="NCBIfam" id="NF009538">
    <property type="entry name" value="PRK12904.1"/>
    <property type="match status" value="1"/>
</dbReference>
<evidence type="ECO:0000256" key="8">
    <source>
        <dbReference type="ARBA" id="ARBA00022927"/>
    </source>
</evidence>
<protein>
    <recommendedName>
        <fullName evidence="12 13">Protein translocase subunit SecA</fullName>
        <ecNumber evidence="12">7.4.2.8</ecNumber>
    </recommendedName>
</protein>
<feature type="domain" description="Helicase ATP-binding" evidence="14">
    <location>
        <begin position="86"/>
        <end position="224"/>
    </location>
</feature>
<keyword evidence="6 12" id="KW-0547">Nucleotide-binding</keyword>
<dbReference type="RefSeq" id="WP_219848658.1">
    <property type="nucleotide sequence ID" value="NZ_LN649255.1"/>
</dbReference>
<keyword evidence="3 12" id="KW-1003">Cell membrane</keyword>
<keyword evidence="9 12" id="KW-1278">Translocase</keyword>
<keyword evidence="5" id="KW-0997">Cell inner membrane</keyword>
<dbReference type="PROSITE" id="PS51194">
    <property type="entry name" value="HELICASE_CTER"/>
    <property type="match status" value="1"/>
</dbReference>
<proteinExistence type="inferred from homology"/>
<dbReference type="GO" id="GO:0065002">
    <property type="term" value="P:intracellular protein transmembrane transport"/>
    <property type="evidence" value="ECO:0007669"/>
    <property type="project" value="UniProtKB-UniRule"/>
</dbReference>
<dbReference type="InterPro" id="IPR014018">
    <property type="entry name" value="SecA_motor_DEAD"/>
</dbReference>
<evidence type="ECO:0000256" key="4">
    <source>
        <dbReference type="ARBA" id="ARBA00022490"/>
    </source>
</evidence>
<dbReference type="InterPro" id="IPR027417">
    <property type="entry name" value="P-loop_NTPase"/>
</dbReference>
<dbReference type="InterPro" id="IPR000185">
    <property type="entry name" value="SecA"/>
</dbReference>
<dbReference type="InterPro" id="IPR011130">
    <property type="entry name" value="SecA_preprotein_X-link_dom"/>
</dbReference>
<evidence type="ECO:0000259" key="15">
    <source>
        <dbReference type="PROSITE" id="PS51194"/>
    </source>
</evidence>
<dbReference type="Gene3D" id="3.90.1440.10">
    <property type="entry name" value="SecA, preprotein cross-linking domain"/>
    <property type="match status" value="1"/>
</dbReference>
<name>A0A8D9NBB1_9GAMM</name>